<dbReference type="EMBL" id="FOMW01000022">
    <property type="protein sequence ID" value="SFF15169.1"/>
    <property type="molecule type" value="Genomic_DNA"/>
</dbReference>
<keyword evidence="2" id="KW-1185">Reference proteome</keyword>
<dbReference type="Proteomes" id="UP000198977">
    <property type="component" value="Unassembled WGS sequence"/>
</dbReference>
<name>A0A1I2GDK7_9RHOB</name>
<gene>
    <name evidence="1" type="ORF">SAMN04488523_1224</name>
</gene>
<dbReference type="InterPro" id="IPR009843">
    <property type="entry name" value="DUF1403"/>
</dbReference>
<dbReference type="STRING" id="74348.SAMN04488523_1224"/>
<evidence type="ECO:0000313" key="2">
    <source>
        <dbReference type="Proteomes" id="UP000198977"/>
    </source>
</evidence>
<accession>A0A1I2GDK7</accession>
<proteinExistence type="predicted"/>
<sequence length="267" mass="28767">MPRYQLCDDPCNKAATLHLVVERADVPHDLLRNRLSLTASEACVRLLGRPERAGDLRDAVHLMRPGDQPGPAGAIYLQWQRSVARPISVGALQRALPSISAEQIATLLDAGQGGPVMRAAVVLETVLATHPREEVMALIVADAVLAQSLGWTHVLPLLAVVLKSRDLRKRGTDLQLACHKALVSSIGATLPVVADLTRRAAHLRAVIPKLRAKGAGDAVALFLSNDALMPTALPLSDRAARRLCDRLVDLGVVRELTGRDTFRLYGV</sequence>
<evidence type="ECO:0000313" key="1">
    <source>
        <dbReference type="EMBL" id="SFF15169.1"/>
    </source>
</evidence>
<organism evidence="1 2">
    <name type="scientific">Sulfitobacter brevis</name>
    <dbReference type="NCBI Taxonomy" id="74348"/>
    <lineage>
        <taxon>Bacteria</taxon>
        <taxon>Pseudomonadati</taxon>
        <taxon>Pseudomonadota</taxon>
        <taxon>Alphaproteobacteria</taxon>
        <taxon>Rhodobacterales</taxon>
        <taxon>Roseobacteraceae</taxon>
        <taxon>Sulfitobacter</taxon>
    </lineage>
</organism>
<protein>
    <recommendedName>
        <fullName evidence="3">DUF1403 family protein</fullName>
    </recommendedName>
</protein>
<dbReference type="Pfam" id="PF07183">
    <property type="entry name" value="DUF1403"/>
    <property type="match status" value="1"/>
</dbReference>
<evidence type="ECO:0008006" key="3">
    <source>
        <dbReference type="Google" id="ProtNLM"/>
    </source>
</evidence>
<reference evidence="1 2" key="1">
    <citation type="submission" date="2016-10" db="EMBL/GenBank/DDBJ databases">
        <authorList>
            <person name="de Groot N.N."/>
        </authorList>
    </citation>
    <scope>NUCLEOTIDE SEQUENCE [LARGE SCALE GENOMIC DNA]</scope>
    <source>
        <strain evidence="1 2">DSM 11443</strain>
    </source>
</reference>
<dbReference type="AlphaFoldDB" id="A0A1I2GDK7"/>